<feature type="transmembrane region" description="Helical" evidence="1">
    <location>
        <begin position="177"/>
        <end position="204"/>
    </location>
</feature>
<feature type="transmembrane region" description="Helical" evidence="1">
    <location>
        <begin position="82"/>
        <end position="100"/>
    </location>
</feature>
<feature type="transmembrane region" description="Helical" evidence="1">
    <location>
        <begin position="225"/>
        <end position="242"/>
    </location>
</feature>
<keyword evidence="3" id="KW-1185">Reference proteome</keyword>
<feature type="transmembrane region" description="Helical" evidence="1">
    <location>
        <begin position="273"/>
        <end position="300"/>
    </location>
</feature>
<organism evidence="2 3">
    <name type="scientific">Actinophytocola algeriensis</name>
    <dbReference type="NCBI Taxonomy" id="1768010"/>
    <lineage>
        <taxon>Bacteria</taxon>
        <taxon>Bacillati</taxon>
        <taxon>Actinomycetota</taxon>
        <taxon>Actinomycetes</taxon>
        <taxon>Pseudonocardiales</taxon>
        <taxon>Pseudonocardiaceae</taxon>
    </lineage>
</organism>
<proteinExistence type="predicted"/>
<feature type="transmembrane region" description="Helical" evidence="1">
    <location>
        <begin position="35"/>
        <end position="51"/>
    </location>
</feature>
<dbReference type="AlphaFoldDB" id="A0A7W7VJD8"/>
<feature type="transmembrane region" description="Helical" evidence="1">
    <location>
        <begin position="384"/>
        <end position="404"/>
    </location>
</feature>
<evidence type="ECO:0000256" key="1">
    <source>
        <dbReference type="SAM" id="Phobius"/>
    </source>
</evidence>
<protein>
    <submittedName>
        <fullName evidence="2">Uncharacterized protein</fullName>
    </submittedName>
</protein>
<dbReference type="Proteomes" id="UP000520767">
    <property type="component" value="Unassembled WGS sequence"/>
</dbReference>
<feature type="transmembrane region" description="Helical" evidence="1">
    <location>
        <begin position="320"/>
        <end position="340"/>
    </location>
</feature>
<feature type="transmembrane region" description="Helical" evidence="1">
    <location>
        <begin position="411"/>
        <end position="432"/>
    </location>
</feature>
<reference evidence="2 3" key="1">
    <citation type="submission" date="2020-08" db="EMBL/GenBank/DDBJ databases">
        <title>Genomic Encyclopedia of Type Strains, Phase III (KMG-III): the genomes of soil and plant-associated and newly described type strains.</title>
        <authorList>
            <person name="Whitman W."/>
        </authorList>
    </citation>
    <scope>NUCLEOTIDE SEQUENCE [LARGE SCALE GENOMIC DNA]</scope>
    <source>
        <strain evidence="2 3">CECT 8960</strain>
    </source>
</reference>
<evidence type="ECO:0000313" key="2">
    <source>
        <dbReference type="EMBL" id="MBB4912451.1"/>
    </source>
</evidence>
<keyword evidence="1" id="KW-1133">Transmembrane helix</keyword>
<feature type="transmembrane region" description="Helical" evidence="1">
    <location>
        <begin position="6"/>
        <end position="28"/>
    </location>
</feature>
<sequence>MTRSFAPLLVVAAAFVFGGAVVLGFAALDDGLARVLVAVAVVAVGAGVAFLPDADVVTVGTGLVAFGAGLFGSTATTDALRYGLPALVLLALAATGPRIWLSGAGVLIALALPDSLVLAAVLTLVVVFADERAWWGDLAGAAAGVALLAQPSVVAAASAAVLLMIAAVRRDLVTGLLAAAVLVVPAPAHAWPLAVVVVVALVAIRVPRVRTTVTRLPALRGTRPAHAAAGAAVVAAGGLVAIALQLPYGWLVIVTVLVAGALGHWLPAPAGPALAVVALVGLGAGHVAGLLALLALPLLLRHPTPPVFAAAAFLALRVSPLDPLVSVLVIGAVAVVFAFWRKTAPAGQAVGAVALGAVALADVRPEVVVLVLVMALAVSTGWRPSAPLVVAAAFAMYLAVPLVATGGAADGGVVAALLVAAAALVVAAVFTARRHASGGRLVHRA</sequence>
<accession>A0A7W7VJD8</accession>
<feature type="transmembrane region" description="Helical" evidence="1">
    <location>
        <begin position="57"/>
        <end position="75"/>
    </location>
</feature>
<feature type="transmembrane region" description="Helical" evidence="1">
    <location>
        <begin position="106"/>
        <end position="129"/>
    </location>
</feature>
<feature type="transmembrane region" description="Helical" evidence="1">
    <location>
        <begin position="141"/>
        <end position="165"/>
    </location>
</feature>
<keyword evidence="1" id="KW-0472">Membrane</keyword>
<keyword evidence="1" id="KW-0812">Transmembrane</keyword>
<dbReference type="EMBL" id="JACHJQ010000013">
    <property type="protein sequence ID" value="MBB4912451.1"/>
    <property type="molecule type" value="Genomic_DNA"/>
</dbReference>
<gene>
    <name evidence="2" type="ORF">FHR82_008722</name>
</gene>
<dbReference type="RefSeq" id="WP_184816434.1">
    <property type="nucleotide sequence ID" value="NZ_JACHJQ010000013.1"/>
</dbReference>
<feature type="transmembrane region" description="Helical" evidence="1">
    <location>
        <begin position="248"/>
        <end position="266"/>
    </location>
</feature>
<comment type="caution">
    <text evidence="2">The sequence shown here is derived from an EMBL/GenBank/DDBJ whole genome shotgun (WGS) entry which is preliminary data.</text>
</comment>
<evidence type="ECO:0000313" key="3">
    <source>
        <dbReference type="Proteomes" id="UP000520767"/>
    </source>
</evidence>
<name>A0A7W7VJD8_9PSEU</name>